<dbReference type="KEGG" id="dae:Dtox_4259"/>
<evidence type="ECO:0000313" key="2">
    <source>
        <dbReference type="Proteomes" id="UP000002217"/>
    </source>
</evidence>
<organism evidence="1 2">
    <name type="scientific">Desulfofarcimen acetoxidans (strain ATCC 49208 / DSM 771 / KCTC 5769 / VKM B-1644 / 5575)</name>
    <name type="common">Desulfotomaculum acetoxidans</name>
    <dbReference type="NCBI Taxonomy" id="485916"/>
    <lineage>
        <taxon>Bacteria</taxon>
        <taxon>Bacillati</taxon>
        <taxon>Bacillota</taxon>
        <taxon>Clostridia</taxon>
        <taxon>Eubacteriales</taxon>
        <taxon>Peptococcaceae</taxon>
        <taxon>Desulfofarcimen</taxon>
    </lineage>
</organism>
<dbReference type="AlphaFoldDB" id="C8VZI1"/>
<dbReference type="Proteomes" id="UP000002217">
    <property type="component" value="Chromosome"/>
</dbReference>
<name>C8VZI1_DESAS</name>
<sequence length="52" mass="6139">MNNKLKNLLDLLELINQQERIIIKQNEVIAKLINDTMEQENMINELMRDAVS</sequence>
<proteinExistence type="predicted"/>
<dbReference type="HOGENOM" id="CLU_3079116_0_0_9"/>
<evidence type="ECO:0000313" key="1">
    <source>
        <dbReference type="EMBL" id="ACV64926.1"/>
    </source>
</evidence>
<dbReference type="STRING" id="485916.Dtox_4259"/>
<dbReference type="RefSeq" id="WP_015759596.1">
    <property type="nucleotide sequence ID" value="NC_013216.1"/>
</dbReference>
<protein>
    <submittedName>
        <fullName evidence="1">Uncharacterized protein</fullName>
    </submittedName>
</protein>
<dbReference type="EMBL" id="CP001720">
    <property type="protein sequence ID" value="ACV64926.1"/>
    <property type="molecule type" value="Genomic_DNA"/>
</dbReference>
<accession>C8VZI1</accession>
<gene>
    <name evidence="1" type="ordered locus">Dtox_4259</name>
</gene>
<reference evidence="1 2" key="1">
    <citation type="journal article" date="2009" name="Stand. Genomic Sci.">
        <title>Complete genome sequence of Desulfotomaculum acetoxidans type strain (5575).</title>
        <authorList>
            <person name="Spring S."/>
            <person name="Lapidus A."/>
            <person name="Schroder M."/>
            <person name="Gleim D."/>
            <person name="Sims D."/>
            <person name="Meincke L."/>
            <person name="Glavina Del Rio T."/>
            <person name="Tice H."/>
            <person name="Copeland A."/>
            <person name="Cheng J.F."/>
            <person name="Lucas S."/>
            <person name="Chen F."/>
            <person name="Nolan M."/>
            <person name="Bruce D."/>
            <person name="Goodwin L."/>
            <person name="Pitluck S."/>
            <person name="Ivanova N."/>
            <person name="Mavromatis K."/>
            <person name="Mikhailova N."/>
            <person name="Pati A."/>
            <person name="Chen A."/>
            <person name="Palaniappan K."/>
            <person name="Land M."/>
            <person name="Hauser L."/>
            <person name="Chang Y.J."/>
            <person name="Jeffries C.D."/>
            <person name="Chain P."/>
            <person name="Saunders E."/>
            <person name="Brettin T."/>
            <person name="Detter J.C."/>
            <person name="Goker M."/>
            <person name="Bristow J."/>
            <person name="Eisen J.A."/>
            <person name="Markowitz V."/>
            <person name="Hugenholtz P."/>
            <person name="Kyrpides N.C."/>
            <person name="Klenk H.P."/>
            <person name="Han C."/>
        </authorList>
    </citation>
    <scope>NUCLEOTIDE SEQUENCE [LARGE SCALE GENOMIC DNA]</scope>
    <source>
        <strain evidence="2">ATCC 49208 / DSM 771 / VKM B-1644</strain>
    </source>
</reference>
<keyword evidence="2" id="KW-1185">Reference proteome</keyword>